<dbReference type="EMBL" id="JAHKNI010000012">
    <property type="protein sequence ID" value="MBU3065835.1"/>
    <property type="molecule type" value="Genomic_DNA"/>
</dbReference>
<sequence length="148" mass="15770">MRTFVHLLLFACAVAVAVGAFGPLIGTVGARHVQLTELRDGFPAGRSLDQIQSQSVTLQTSLALVVLCVAAVILLAALFGSRILGWLGVLVGLVTVGVLAWRLDGSFDHQLRTDYHHLLTGAWGLYALGGGLVIALLCLLVPRERRAF</sequence>
<evidence type="ECO:0000313" key="2">
    <source>
        <dbReference type="EMBL" id="MBU3065835.1"/>
    </source>
</evidence>
<dbReference type="Proteomes" id="UP000733379">
    <property type="component" value="Unassembled WGS sequence"/>
</dbReference>
<protein>
    <recommendedName>
        <fullName evidence="4">DUF998 domain-containing protein</fullName>
    </recommendedName>
</protein>
<comment type="caution">
    <text evidence="2">The sequence shown here is derived from an EMBL/GenBank/DDBJ whole genome shotgun (WGS) entry which is preliminary data.</text>
</comment>
<feature type="transmembrane region" description="Helical" evidence="1">
    <location>
        <begin position="123"/>
        <end position="142"/>
    </location>
</feature>
<feature type="transmembrane region" description="Helical" evidence="1">
    <location>
        <begin position="54"/>
        <end position="76"/>
    </location>
</feature>
<keyword evidence="3" id="KW-1185">Reference proteome</keyword>
<feature type="transmembrane region" description="Helical" evidence="1">
    <location>
        <begin position="83"/>
        <end position="103"/>
    </location>
</feature>
<gene>
    <name evidence="2" type="ORF">KO481_30475</name>
</gene>
<evidence type="ECO:0000256" key="1">
    <source>
        <dbReference type="SAM" id="Phobius"/>
    </source>
</evidence>
<keyword evidence="1" id="KW-0812">Transmembrane</keyword>
<organism evidence="2 3">
    <name type="scientific">Nocardia albiluteola</name>
    <dbReference type="NCBI Taxonomy" id="2842303"/>
    <lineage>
        <taxon>Bacteria</taxon>
        <taxon>Bacillati</taxon>
        <taxon>Actinomycetota</taxon>
        <taxon>Actinomycetes</taxon>
        <taxon>Mycobacteriales</taxon>
        <taxon>Nocardiaceae</taxon>
        <taxon>Nocardia</taxon>
    </lineage>
</organism>
<proteinExistence type="predicted"/>
<evidence type="ECO:0000313" key="3">
    <source>
        <dbReference type="Proteomes" id="UP000733379"/>
    </source>
</evidence>
<dbReference type="RefSeq" id="WP_215921877.1">
    <property type="nucleotide sequence ID" value="NZ_JAHKNI010000012.1"/>
</dbReference>
<name>A0ABS6B7S1_9NOCA</name>
<accession>A0ABS6B7S1</accession>
<reference evidence="2 3" key="1">
    <citation type="submission" date="2021-06" db="EMBL/GenBank/DDBJ databases">
        <title>Actinomycetes sequencing.</title>
        <authorList>
            <person name="Shan Q."/>
        </authorList>
    </citation>
    <scope>NUCLEOTIDE SEQUENCE [LARGE SCALE GENOMIC DNA]</scope>
    <source>
        <strain evidence="2 3">NEAU-G5</strain>
    </source>
</reference>
<evidence type="ECO:0008006" key="4">
    <source>
        <dbReference type="Google" id="ProtNLM"/>
    </source>
</evidence>
<keyword evidence="1" id="KW-1133">Transmembrane helix</keyword>
<keyword evidence="1" id="KW-0472">Membrane</keyword>